<keyword evidence="2" id="KW-1185">Reference proteome</keyword>
<protein>
    <recommendedName>
        <fullName evidence="3">Peptidase</fullName>
    </recommendedName>
</protein>
<dbReference type="EMBL" id="CP010868">
    <property type="protein sequence ID" value="AJM93028.1"/>
    <property type="molecule type" value="Genomic_DNA"/>
</dbReference>
<proteinExistence type="predicted"/>
<organism evidence="1 2">
    <name type="scientific">Nitrosopumilus piranensis</name>
    <dbReference type="NCBI Taxonomy" id="1582439"/>
    <lineage>
        <taxon>Archaea</taxon>
        <taxon>Nitrososphaerota</taxon>
        <taxon>Nitrososphaeria</taxon>
        <taxon>Nitrosopumilales</taxon>
        <taxon>Nitrosopumilaceae</taxon>
        <taxon>Nitrosopumilus</taxon>
    </lineage>
</organism>
<dbReference type="PATRIC" id="fig|1582439.9.peg.1874"/>
<reference evidence="1 2" key="2">
    <citation type="journal article" date="2016" name="ISME J.">
        <title>Physiological and genomic characterization of two novel marine thaumarchaeal strains indicates niche differentiation.</title>
        <authorList>
            <person name="Bayer B."/>
            <person name="Vojvoda J."/>
            <person name="Offre P."/>
            <person name="Alves R.J."/>
            <person name="Elisabeth N.H."/>
            <person name="Garcia J.A."/>
            <person name="Volland J.M."/>
            <person name="Srivastava A."/>
            <person name="Schleper C."/>
            <person name="Herndl G.J."/>
        </authorList>
    </citation>
    <scope>NUCLEOTIDE SEQUENCE [LARGE SCALE GENOMIC DNA]</scope>
    <source>
        <strain evidence="1 2">D3C</strain>
    </source>
</reference>
<evidence type="ECO:0000313" key="2">
    <source>
        <dbReference type="Proteomes" id="UP000032027"/>
    </source>
</evidence>
<evidence type="ECO:0008006" key="3">
    <source>
        <dbReference type="Google" id="ProtNLM"/>
    </source>
</evidence>
<gene>
    <name evidence="1" type="ORF">NPIRD3C_1818</name>
</gene>
<dbReference type="AlphaFoldDB" id="A0A0C5BTI8"/>
<accession>A0A0C5BTI8</accession>
<reference evidence="1 2" key="3">
    <citation type="journal article" date="2019" name="Int. J. Syst. Evol. Microbiol.">
        <title>Nitrosopumilus adriaticus sp. nov. and Nitrosopumilus piranensis sp. nov., two ammonia-oxidizing archaea from the Adriatic Sea and members of the class Nitrososphaeria.</title>
        <authorList>
            <person name="Bayer B."/>
            <person name="Vojvoda J."/>
            <person name="Reinthaler T."/>
            <person name="Reyes C."/>
            <person name="Pinto M."/>
            <person name="Herndl G.J."/>
        </authorList>
    </citation>
    <scope>NUCLEOTIDE SEQUENCE [LARGE SCALE GENOMIC DNA]</scope>
    <source>
        <strain evidence="1 2">D3C</strain>
    </source>
</reference>
<dbReference type="KEGG" id="nid:NPIRD3C_1818"/>
<dbReference type="HOGENOM" id="CLU_577001_0_0_2"/>
<dbReference type="STRING" id="1582439.NPIRD3C_1818"/>
<dbReference type="Proteomes" id="UP000032027">
    <property type="component" value="Chromosome"/>
</dbReference>
<name>A0A0C5BTI8_9ARCH</name>
<evidence type="ECO:0000313" key="1">
    <source>
        <dbReference type="EMBL" id="AJM93028.1"/>
    </source>
</evidence>
<reference evidence="2" key="1">
    <citation type="submission" date="2015-02" db="EMBL/GenBank/DDBJ databases">
        <title>Characterization of two novel Thaumarchaeota isolated from the Northern Adriatic Sea.</title>
        <authorList>
            <person name="Bayer B."/>
            <person name="Vojvoda J."/>
            <person name="Offre P."/>
            <person name="Srivastava A."/>
            <person name="Elisabeth N."/>
            <person name="Garcia J.A.L."/>
            <person name="Schleper C."/>
            <person name="Herndl G.J."/>
        </authorList>
    </citation>
    <scope>NUCLEOTIDE SEQUENCE [LARGE SCALE GENOMIC DNA]</scope>
    <source>
        <strain evidence="2">D3C</strain>
    </source>
</reference>
<sequence>MTVLLGTLMIPSAFAQIQSGGVDKPGTWYVGEGLKQGDYFSYNMCHVDYKECAQFGLDMWIKGDKQVGSETKWLAEVVVYDGNKVIVGEMELGKIAPEPTGGSPELGVYRGAFKSSVAWLSAFATSDGSAGGKGPKAFSATSWGKIGNIGGEQVLPMKIETITVQSGTWDTVQIGWKTGGYSSKVWIVDEFPFPVKAHTLTHVSEGIPPAEYKFELLKYQENVSTSPFSGIVSTVDTFSAQGCDTSFERDTQVKKATKNFAYQIHVFYGPEDPVQGCEMQWLIKFISKFDDTEFLNQVQFDVLVVDDNLTPLRSLAQEEGRQYLYSPSGQYILDMVVKEKPGTANYVIWIYGLAPEGLVPSTQDDYLEIPITIYGDGSTVTPPVSTTQKIPEWIKNNAGWWADGAIDDNSFVQGIQFLIKEGIMQIPPTAQGTGSSNEIPSWIKQNAAWWADGAIDDNSFVQGIQFLIKEGIMSISS</sequence>